<organism evidence="1 2">
    <name type="scientific">Candidatus Methanoperedens nitratireducens</name>
    <dbReference type="NCBI Taxonomy" id="1392998"/>
    <lineage>
        <taxon>Archaea</taxon>
        <taxon>Methanobacteriati</taxon>
        <taxon>Methanobacteriota</taxon>
        <taxon>Stenosarchaea group</taxon>
        <taxon>Methanomicrobia</taxon>
        <taxon>Methanosarcinales</taxon>
        <taxon>ANME-2 cluster</taxon>
        <taxon>Candidatus Methanoperedentaceae</taxon>
        <taxon>Candidatus Methanoperedens</taxon>
    </lineage>
</organism>
<evidence type="ECO:0000313" key="1">
    <source>
        <dbReference type="EMBL" id="SNQ60487.1"/>
    </source>
</evidence>
<keyword evidence="2" id="KW-1185">Reference proteome</keyword>
<sequence>MTVQSNDQKQIGTSPLYFHWEVNLSKKTYKTTKLPISDLVKRMPTDTKIENNKDDLTSDAYTVAVTSGTYTATVGVITDDAVGEDLSETTHQISWTVNSGGTVSYNWRSVSAWAANPSSFDTHWYVDTYGFIGKFREKIMVNSTIGGVLTIQENIRGCLMAMFMPTNRNNVYFLFC</sequence>
<dbReference type="Proteomes" id="UP000218615">
    <property type="component" value="Unassembled WGS sequence"/>
</dbReference>
<dbReference type="EMBL" id="FZMP01000095">
    <property type="protein sequence ID" value="SNQ60487.1"/>
    <property type="molecule type" value="Genomic_DNA"/>
</dbReference>
<evidence type="ECO:0000313" key="2">
    <source>
        <dbReference type="Proteomes" id="UP000218615"/>
    </source>
</evidence>
<accession>A0A284VMS0</accession>
<reference evidence="2" key="1">
    <citation type="submission" date="2017-06" db="EMBL/GenBank/DDBJ databases">
        <authorList>
            <person name="Cremers G."/>
        </authorList>
    </citation>
    <scope>NUCLEOTIDE SEQUENCE [LARGE SCALE GENOMIC DNA]</scope>
</reference>
<name>A0A284VMS0_9EURY</name>
<dbReference type="AlphaFoldDB" id="A0A284VMS0"/>
<protein>
    <submittedName>
        <fullName evidence="1">Uncharacterized protein</fullName>
    </submittedName>
</protein>
<proteinExistence type="predicted"/>
<gene>
    <name evidence="1" type="ORF">MNV_1840012</name>
</gene>